<dbReference type="Proteomes" id="UP000186364">
    <property type="component" value="Unassembled WGS sequence"/>
</dbReference>
<accession>A0A1Q9AY25</accession>
<organism evidence="1 2">
    <name type="scientific">Xaviernesmea oryzae</name>
    <dbReference type="NCBI Taxonomy" id="464029"/>
    <lineage>
        <taxon>Bacteria</taxon>
        <taxon>Pseudomonadati</taxon>
        <taxon>Pseudomonadota</taxon>
        <taxon>Alphaproteobacteria</taxon>
        <taxon>Hyphomicrobiales</taxon>
        <taxon>Rhizobiaceae</taxon>
        <taxon>Rhizobium/Agrobacterium group</taxon>
        <taxon>Xaviernesmea</taxon>
    </lineage>
</organism>
<proteinExistence type="predicted"/>
<dbReference type="EMBL" id="MKIP01000037">
    <property type="protein sequence ID" value="OLP60337.1"/>
    <property type="molecule type" value="Genomic_DNA"/>
</dbReference>
<name>A0A1Q9AY25_9HYPH</name>
<evidence type="ECO:0000313" key="1">
    <source>
        <dbReference type="EMBL" id="OLP60337.1"/>
    </source>
</evidence>
<comment type="caution">
    <text evidence="1">The sequence shown here is derived from an EMBL/GenBank/DDBJ whole genome shotgun (WGS) entry which is preliminary data.</text>
</comment>
<reference evidence="1 2" key="1">
    <citation type="submission" date="2016-09" db="EMBL/GenBank/DDBJ databases">
        <title>Rhizobium sp. nov., a novel species isolated from the rice rhizosphere.</title>
        <authorList>
            <person name="Zhao J."/>
            <person name="Zhang X."/>
        </authorList>
    </citation>
    <scope>NUCLEOTIDE SEQUENCE [LARGE SCALE GENOMIC DNA]</scope>
    <source>
        <strain evidence="1 2">1.7048</strain>
    </source>
</reference>
<protein>
    <submittedName>
        <fullName evidence="1">Uncharacterized protein</fullName>
    </submittedName>
</protein>
<dbReference type="RefSeq" id="WP_075627354.1">
    <property type="nucleotide sequence ID" value="NZ_FOAM01000001.1"/>
</dbReference>
<sequence length="97" mass="10978">MSNVITFPVQARVLGAKNAHPYSAQIVSLTERSRDGAYHLYVQALQRAVSELRLAQAAGKRRRVNEWKDEIDVVRLHSEWCGYRDIAGQCRNLLQAG</sequence>
<gene>
    <name evidence="1" type="ORF">BJF93_15380</name>
</gene>
<evidence type="ECO:0000313" key="2">
    <source>
        <dbReference type="Proteomes" id="UP000186364"/>
    </source>
</evidence>
<dbReference type="AlphaFoldDB" id="A0A1Q9AY25"/>
<keyword evidence="2" id="KW-1185">Reference proteome</keyword>